<feature type="domain" description="HTH gntR-type" evidence="5">
    <location>
        <begin position="10"/>
        <end position="77"/>
    </location>
</feature>
<evidence type="ECO:0000313" key="7">
    <source>
        <dbReference type="Proteomes" id="UP000680304"/>
    </source>
</evidence>
<dbReference type="SMART" id="SM00345">
    <property type="entry name" value="HTH_GNTR"/>
    <property type="match status" value="1"/>
</dbReference>
<dbReference type="PROSITE" id="PS50949">
    <property type="entry name" value="HTH_GNTR"/>
    <property type="match status" value="1"/>
</dbReference>
<evidence type="ECO:0000256" key="2">
    <source>
        <dbReference type="ARBA" id="ARBA00023125"/>
    </source>
</evidence>
<dbReference type="SUPFAM" id="SSF48008">
    <property type="entry name" value="GntR ligand-binding domain-like"/>
    <property type="match status" value="1"/>
</dbReference>
<keyword evidence="7" id="KW-1185">Reference proteome</keyword>
<dbReference type="Proteomes" id="UP000680304">
    <property type="component" value="Unassembled WGS sequence"/>
</dbReference>
<evidence type="ECO:0000313" key="6">
    <source>
        <dbReference type="EMBL" id="GIQ62634.1"/>
    </source>
</evidence>
<gene>
    <name evidence="6" type="ORF">PACILC2_12020</name>
</gene>
<name>A0ABQ4N361_9BACL</name>
<dbReference type="InterPro" id="IPR036390">
    <property type="entry name" value="WH_DNA-bd_sf"/>
</dbReference>
<dbReference type="InterPro" id="IPR011711">
    <property type="entry name" value="GntR_C"/>
</dbReference>
<keyword evidence="1" id="KW-0805">Transcription regulation</keyword>
<dbReference type="Gene3D" id="1.10.10.10">
    <property type="entry name" value="Winged helix-like DNA-binding domain superfamily/Winged helix DNA-binding domain"/>
    <property type="match status" value="1"/>
</dbReference>
<dbReference type="PANTHER" id="PTHR43537:SF24">
    <property type="entry name" value="GLUCONATE OPERON TRANSCRIPTIONAL REPRESSOR"/>
    <property type="match status" value="1"/>
</dbReference>
<keyword evidence="3" id="KW-0804">Transcription</keyword>
<evidence type="ECO:0000259" key="5">
    <source>
        <dbReference type="PROSITE" id="PS50949"/>
    </source>
</evidence>
<dbReference type="Gene3D" id="1.20.120.530">
    <property type="entry name" value="GntR ligand-binding domain-like"/>
    <property type="match status" value="1"/>
</dbReference>
<accession>A0ABQ4N361</accession>
<reference evidence="6 7" key="1">
    <citation type="submission" date="2021-04" db="EMBL/GenBank/DDBJ databases">
        <title>Draft genome sequence of Paenibacillus cisolokensis, LC2-13A.</title>
        <authorList>
            <person name="Uke A."/>
            <person name="Chhe C."/>
            <person name="Baramee S."/>
            <person name="Kosugi A."/>
        </authorList>
    </citation>
    <scope>NUCLEOTIDE SEQUENCE [LARGE SCALE GENOMIC DNA]</scope>
    <source>
        <strain evidence="6 7">LC2-13A</strain>
    </source>
</reference>
<keyword evidence="4" id="KW-0175">Coiled coil</keyword>
<evidence type="ECO:0000256" key="3">
    <source>
        <dbReference type="ARBA" id="ARBA00023163"/>
    </source>
</evidence>
<protein>
    <submittedName>
        <fullName evidence="6">GntR family transcriptional regulator</fullName>
    </submittedName>
</protein>
<dbReference type="InterPro" id="IPR008920">
    <property type="entry name" value="TF_FadR/GntR_C"/>
</dbReference>
<dbReference type="InterPro" id="IPR000524">
    <property type="entry name" value="Tscrpt_reg_HTH_GntR"/>
</dbReference>
<evidence type="ECO:0000256" key="4">
    <source>
        <dbReference type="SAM" id="Coils"/>
    </source>
</evidence>
<dbReference type="SUPFAM" id="SSF46785">
    <property type="entry name" value="Winged helix' DNA-binding domain"/>
    <property type="match status" value="1"/>
</dbReference>
<proteinExistence type="predicted"/>
<feature type="coiled-coil region" evidence="4">
    <location>
        <begin position="102"/>
        <end position="129"/>
    </location>
</feature>
<dbReference type="Pfam" id="PF07729">
    <property type="entry name" value="FCD"/>
    <property type="match status" value="1"/>
</dbReference>
<organism evidence="6 7">
    <name type="scientific">Paenibacillus cisolokensis</name>
    <dbReference type="NCBI Taxonomy" id="1658519"/>
    <lineage>
        <taxon>Bacteria</taxon>
        <taxon>Bacillati</taxon>
        <taxon>Bacillota</taxon>
        <taxon>Bacilli</taxon>
        <taxon>Bacillales</taxon>
        <taxon>Paenibacillaceae</taxon>
        <taxon>Paenibacillus</taxon>
    </lineage>
</organism>
<dbReference type="Pfam" id="PF00392">
    <property type="entry name" value="GntR"/>
    <property type="match status" value="1"/>
</dbReference>
<sequence>MDKSKGSGARLLKDIAYDEIKERILDERFEPGRFLSERELIELLQMSKTPIKSALTRLESEGFVTVSSKQGIFINDLALDRIMDIYDLRTALETHNVRELLRRLTAEQSERLEANLRETEEVVKKLDVKAFAKADHQFHLLICEFTGNQEIYRVLLNYQDHLLRITLRHLRKDPHRMEGFYKEHCDIFELLKRGDEASVERMRDHLQHSKQKLLFRETSLIRPKRRETADEGRLCGG</sequence>
<dbReference type="RefSeq" id="WP_213527967.1">
    <property type="nucleotide sequence ID" value="NZ_BOVJ01000040.1"/>
</dbReference>
<dbReference type="SMART" id="SM00895">
    <property type="entry name" value="FCD"/>
    <property type="match status" value="1"/>
</dbReference>
<dbReference type="InterPro" id="IPR036388">
    <property type="entry name" value="WH-like_DNA-bd_sf"/>
</dbReference>
<dbReference type="PANTHER" id="PTHR43537">
    <property type="entry name" value="TRANSCRIPTIONAL REGULATOR, GNTR FAMILY"/>
    <property type="match status" value="1"/>
</dbReference>
<dbReference type="EMBL" id="BOVJ01000040">
    <property type="protein sequence ID" value="GIQ62634.1"/>
    <property type="molecule type" value="Genomic_DNA"/>
</dbReference>
<evidence type="ECO:0000256" key="1">
    <source>
        <dbReference type="ARBA" id="ARBA00023015"/>
    </source>
</evidence>
<comment type="caution">
    <text evidence="6">The sequence shown here is derived from an EMBL/GenBank/DDBJ whole genome shotgun (WGS) entry which is preliminary data.</text>
</comment>
<dbReference type="CDD" id="cd07377">
    <property type="entry name" value="WHTH_GntR"/>
    <property type="match status" value="1"/>
</dbReference>
<keyword evidence="2" id="KW-0238">DNA-binding</keyword>